<dbReference type="EMBL" id="CP011125">
    <property type="protein sequence ID" value="AKF10739.1"/>
    <property type="molecule type" value="Genomic_DNA"/>
</dbReference>
<dbReference type="KEGG" id="samy:DB32_007888"/>
<sequence>MRKDVGEGSQHVAALSPHRILPRNGDRFSSHLEALPQQGAHHARTPGFPADQGSRAGSLARHTAPGGEKCLGP</sequence>
<evidence type="ECO:0000313" key="3">
    <source>
        <dbReference type="Proteomes" id="UP000034883"/>
    </source>
</evidence>
<accession>A0A0F6SHN2</accession>
<dbReference type="Proteomes" id="UP000034883">
    <property type="component" value="Chromosome"/>
</dbReference>
<organism evidence="2 3">
    <name type="scientific">Sandaracinus amylolyticus</name>
    <dbReference type="NCBI Taxonomy" id="927083"/>
    <lineage>
        <taxon>Bacteria</taxon>
        <taxon>Pseudomonadati</taxon>
        <taxon>Myxococcota</taxon>
        <taxon>Polyangia</taxon>
        <taxon>Polyangiales</taxon>
        <taxon>Sandaracinaceae</taxon>
        <taxon>Sandaracinus</taxon>
    </lineage>
</organism>
<dbReference type="AlphaFoldDB" id="A0A0F6SHN2"/>
<protein>
    <submittedName>
        <fullName evidence="2">Uncharacterized protein</fullName>
    </submittedName>
</protein>
<gene>
    <name evidence="2" type="ORF">DB32_007888</name>
</gene>
<feature type="region of interest" description="Disordered" evidence="1">
    <location>
        <begin position="1"/>
        <end position="73"/>
    </location>
</feature>
<reference evidence="2 3" key="1">
    <citation type="submission" date="2015-03" db="EMBL/GenBank/DDBJ databases">
        <title>Genome assembly of Sandaracinus amylolyticus DSM 53668.</title>
        <authorList>
            <person name="Sharma G."/>
            <person name="Subramanian S."/>
        </authorList>
    </citation>
    <scope>NUCLEOTIDE SEQUENCE [LARGE SCALE GENOMIC DNA]</scope>
    <source>
        <strain evidence="2 3">DSM 53668</strain>
    </source>
</reference>
<proteinExistence type="predicted"/>
<evidence type="ECO:0000256" key="1">
    <source>
        <dbReference type="SAM" id="MobiDB-lite"/>
    </source>
</evidence>
<evidence type="ECO:0000313" key="2">
    <source>
        <dbReference type="EMBL" id="AKF10739.1"/>
    </source>
</evidence>
<name>A0A0F6SHN2_9BACT</name>
<keyword evidence="3" id="KW-1185">Reference proteome</keyword>